<dbReference type="Pfam" id="PF08606">
    <property type="entry name" value="Prp19"/>
    <property type="match status" value="1"/>
</dbReference>
<dbReference type="InterPro" id="IPR015943">
    <property type="entry name" value="WD40/YVTN_repeat-like_dom_sf"/>
</dbReference>
<evidence type="ECO:0000256" key="6">
    <source>
        <dbReference type="ARBA" id="ARBA00022679"/>
    </source>
</evidence>
<keyword evidence="8" id="KW-0677">Repeat</keyword>
<keyword evidence="10 14" id="KW-0833">Ubl conjugation pathway</keyword>
<name>A0AAV0B0Y5_PHAPC</name>
<proteinExistence type="inferred from homology"/>
<dbReference type="InterPro" id="IPR024977">
    <property type="entry name" value="Apc4-like_WD40_dom"/>
</dbReference>
<dbReference type="SMART" id="SM00504">
    <property type="entry name" value="Ubox"/>
    <property type="match status" value="1"/>
</dbReference>
<dbReference type="AlphaFoldDB" id="A0AAV0B0Y5"/>
<dbReference type="Proteomes" id="UP001153365">
    <property type="component" value="Unassembled WGS sequence"/>
</dbReference>
<dbReference type="InterPro" id="IPR013083">
    <property type="entry name" value="Znf_RING/FYVE/PHD"/>
</dbReference>
<dbReference type="SUPFAM" id="SSF57850">
    <property type="entry name" value="RING/U-box"/>
    <property type="match status" value="1"/>
</dbReference>
<protein>
    <recommendedName>
        <fullName evidence="14">Pre-mRNA-processing factor 19</fullName>
        <ecNumber evidence="14">2.3.2.27</ecNumber>
    </recommendedName>
</protein>
<comment type="pathway">
    <text evidence="2 14">Protein modification; protein ubiquitination.</text>
</comment>
<feature type="compositionally biased region" description="Polar residues" evidence="15">
    <location>
        <begin position="135"/>
        <end position="154"/>
    </location>
</feature>
<evidence type="ECO:0000256" key="1">
    <source>
        <dbReference type="ARBA" id="ARBA00004123"/>
    </source>
</evidence>
<keyword evidence="13 14" id="KW-0539">Nucleus</keyword>
<keyword evidence="5 14" id="KW-0507">mRNA processing</keyword>
<evidence type="ECO:0000256" key="3">
    <source>
        <dbReference type="ARBA" id="ARBA00006388"/>
    </source>
</evidence>
<dbReference type="InterPro" id="IPR036322">
    <property type="entry name" value="WD40_repeat_dom_sf"/>
</dbReference>
<dbReference type="EMBL" id="CALTRL010002245">
    <property type="protein sequence ID" value="CAH7675092.1"/>
    <property type="molecule type" value="Genomic_DNA"/>
</dbReference>
<dbReference type="GO" id="GO:0071006">
    <property type="term" value="C:U2-type catalytic step 1 spliceosome"/>
    <property type="evidence" value="ECO:0007669"/>
    <property type="project" value="TreeGrafter"/>
</dbReference>
<organism evidence="18 19">
    <name type="scientific">Phakopsora pachyrhizi</name>
    <name type="common">Asian soybean rust disease fungus</name>
    <dbReference type="NCBI Taxonomy" id="170000"/>
    <lineage>
        <taxon>Eukaryota</taxon>
        <taxon>Fungi</taxon>
        <taxon>Dikarya</taxon>
        <taxon>Basidiomycota</taxon>
        <taxon>Pucciniomycotina</taxon>
        <taxon>Pucciniomycetes</taxon>
        <taxon>Pucciniales</taxon>
        <taxon>Phakopsoraceae</taxon>
        <taxon>Phakopsora</taxon>
    </lineage>
</organism>
<gene>
    <name evidence="18" type="ORF">PPACK8108_LOCUS10064</name>
    <name evidence="17" type="ORF">PPACK8108_LOCUS9819</name>
</gene>
<dbReference type="GO" id="GO:0005737">
    <property type="term" value="C:cytoplasm"/>
    <property type="evidence" value="ECO:0007669"/>
    <property type="project" value="TreeGrafter"/>
</dbReference>
<evidence type="ECO:0000256" key="2">
    <source>
        <dbReference type="ARBA" id="ARBA00004906"/>
    </source>
</evidence>
<comment type="caution">
    <text evidence="18">The sequence shown here is derived from an EMBL/GenBank/DDBJ whole genome shotgun (WGS) entry which is preliminary data.</text>
</comment>
<dbReference type="GO" id="GO:0070534">
    <property type="term" value="P:protein K63-linked ubiquitination"/>
    <property type="evidence" value="ECO:0007669"/>
    <property type="project" value="UniProtKB-UniRule"/>
</dbReference>
<accession>A0AAV0B0Y5</accession>
<dbReference type="EC" id="2.3.2.27" evidence="14"/>
<feature type="region of interest" description="Disordered" evidence="15">
    <location>
        <begin position="134"/>
        <end position="163"/>
    </location>
</feature>
<dbReference type="InterPro" id="IPR055340">
    <property type="entry name" value="RING-Ubox_PRP19"/>
</dbReference>
<dbReference type="PROSITE" id="PS51698">
    <property type="entry name" value="U_BOX"/>
    <property type="match status" value="1"/>
</dbReference>
<dbReference type="Gene3D" id="2.130.10.10">
    <property type="entry name" value="YVTN repeat-like/Quinoprotein amine dehydrogenase"/>
    <property type="match status" value="1"/>
</dbReference>
<dbReference type="SMART" id="SM00320">
    <property type="entry name" value="WD40"/>
    <property type="match status" value="6"/>
</dbReference>
<comment type="catalytic activity">
    <reaction evidence="14">
        <text>S-ubiquitinyl-[E2 ubiquitin-conjugating enzyme]-L-cysteine + [acceptor protein]-L-lysine = [E2 ubiquitin-conjugating enzyme]-L-cysteine + N(6)-ubiquitinyl-[acceptor protein]-L-lysine.</text>
        <dbReference type="EC" id="2.3.2.27"/>
    </reaction>
</comment>
<keyword evidence="7 14" id="KW-0747">Spliceosome</keyword>
<dbReference type="Gene3D" id="3.30.40.10">
    <property type="entry name" value="Zinc/RING finger domain, C3HC4 (zinc finger)"/>
    <property type="match status" value="1"/>
</dbReference>
<evidence type="ECO:0000256" key="4">
    <source>
        <dbReference type="ARBA" id="ARBA00022574"/>
    </source>
</evidence>
<dbReference type="CDD" id="cd16656">
    <property type="entry name" value="RING-Ubox_PRP19"/>
    <property type="match status" value="1"/>
</dbReference>
<evidence type="ECO:0000256" key="7">
    <source>
        <dbReference type="ARBA" id="ARBA00022728"/>
    </source>
</evidence>
<feature type="domain" description="U-box" evidence="16">
    <location>
        <begin position="1"/>
        <end position="71"/>
    </location>
</feature>
<evidence type="ECO:0000313" key="19">
    <source>
        <dbReference type="Proteomes" id="UP001153365"/>
    </source>
</evidence>
<comment type="function">
    <text evidence="14">Ubiquitin-protein ligase which is mainly involved pre-mRNA splicing and DNA repair. Required for pre-mRNA splicing as component of the spliceosome.</text>
</comment>
<dbReference type="InterPro" id="IPR038959">
    <property type="entry name" value="Prp19"/>
</dbReference>
<dbReference type="PANTHER" id="PTHR43995">
    <property type="entry name" value="PRE-MRNA-PROCESSING FACTOR 19"/>
    <property type="match status" value="1"/>
</dbReference>
<dbReference type="Pfam" id="PF12894">
    <property type="entry name" value="ANAPC4_WD40"/>
    <property type="match status" value="1"/>
</dbReference>
<dbReference type="InterPro" id="IPR013915">
    <property type="entry name" value="Prp19_cc"/>
</dbReference>
<evidence type="ECO:0000313" key="18">
    <source>
        <dbReference type="EMBL" id="CAH7675092.1"/>
    </source>
</evidence>
<comment type="similarity">
    <text evidence="3 14">Belongs to the WD repeat PRP19 family.</text>
</comment>
<evidence type="ECO:0000256" key="9">
    <source>
        <dbReference type="ARBA" id="ARBA00022763"/>
    </source>
</evidence>
<evidence type="ECO:0000256" key="11">
    <source>
        <dbReference type="ARBA" id="ARBA00023187"/>
    </source>
</evidence>
<dbReference type="FunFam" id="3.30.40.10:FF:000027">
    <property type="entry name" value="Pre-mRNA-processing factor 19, putative"/>
    <property type="match status" value="1"/>
</dbReference>
<evidence type="ECO:0000256" key="12">
    <source>
        <dbReference type="ARBA" id="ARBA00023204"/>
    </source>
</evidence>
<evidence type="ECO:0000256" key="14">
    <source>
        <dbReference type="RuleBase" id="RU367101"/>
    </source>
</evidence>
<keyword evidence="9 14" id="KW-0227">DNA damage</keyword>
<dbReference type="GO" id="GO:0006281">
    <property type="term" value="P:DNA repair"/>
    <property type="evidence" value="ECO:0007669"/>
    <property type="project" value="UniProtKB-KW"/>
</dbReference>
<keyword evidence="12 14" id="KW-0234">DNA repair</keyword>
<dbReference type="GO" id="GO:0061630">
    <property type="term" value="F:ubiquitin protein ligase activity"/>
    <property type="evidence" value="ECO:0007669"/>
    <property type="project" value="UniProtKB-UniRule"/>
</dbReference>
<dbReference type="SUPFAM" id="SSF50978">
    <property type="entry name" value="WD40 repeat-like"/>
    <property type="match status" value="1"/>
</dbReference>
<evidence type="ECO:0000256" key="8">
    <source>
        <dbReference type="ARBA" id="ARBA00022737"/>
    </source>
</evidence>
<evidence type="ECO:0000259" key="16">
    <source>
        <dbReference type="PROSITE" id="PS51698"/>
    </source>
</evidence>
<keyword evidence="6 14" id="KW-0808">Transferase</keyword>
<keyword evidence="11 14" id="KW-0508">mRNA splicing</keyword>
<keyword evidence="19" id="KW-1185">Reference proteome</keyword>
<comment type="subcellular location">
    <subcellularLocation>
        <location evidence="1 14">Nucleus</location>
    </subcellularLocation>
</comment>
<evidence type="ECO:0000256" key="13">
    <source>
        <dbReference type="ARBA" id="ARBA00023242"/>
    </source>
</evidence>
<evidence type="ECO:0000313" key="17">
    <source>
        <dbReference type="EMBL" id="CAH7674885.1"/>
    </source>
</evidence>
<reference evidence="18" key="1">
    <citation type="submission" date="2022-06" db="EMBL/GenBank/DDBJ databases">
        <authorList>
            <consortium name="SYNGENTA / RWTH Aachen University"/>
        </authorList>
    </citation>
    <scope>NUCLEOTIDE SEQUENCE</scope>
</reference>
<comment type="subunit">
    <text evidence="14">Homotetramer.</text>
</comment>
<dbReference type="GO" id="GO:0000398">
    <property type="term" value="P:mRNA splicing, via spliceosome"/>
    <property type="evidence" value="ECO:0007669"/>
    <property type="project" value="InterPro"/>
</dbReference>
<dbReference type="GO" id="GO:0000974">
    <property type="term" value="C:Prp19 complex"/>
    <property type="evidence" value="ECO:0007669"/>
    <property type="project" value="UniProtKB-UniRule"/>
</dbReference>
<dbReference type="EMBL" id="CALTRL010002153">
    <property type="protein sequence ID" value="CAH7674885.1"/>
    <property type="molecule type" value="Genomic_DNA"/>
</dbReference>
<sequence length="533" mass="58216">MFCAISGISPLQPVISIKSGHVYERKLIEKYLKENDGKDPITGDILSISDLVDVKTVPSAPAPPPRTPSLSSVPALLHILQNEWDASMLECYELRKQNSSLRQELSHALYKEDASMRVLARVIRERDEAREALSSVRSSIGINTSDPLPNPTNDGDSEMKDGSKELGPQIIERIDATSKSLTVTRKKRKVPEGYASPADLKTFIQQSSIPSLHSTKPPGITCLQVTGLKDNLIVTGGMDKVVQIYDRESEKVVATMKGLTKKVNSLAVVGGQEATVENLPRMIIASADKVIRFWKPSEKKSGYVSAGTITLAKEVSGIDLHPSQTLLLSGHQDGTWAIHDLEDPSGSPTTVLTVIATTGLPEDTSISSIKWHPDGVILAVGLSNSTLKVFDVKNASCLADFEGHRESGGGPINCLSFSENGYSLATISTQSTAIKLWDLRKLSNYHSIDLPDDYKPRQVKWDYSAQFIGVIGNDLRVWQNKTWEQLIVYDDNSAELTGLEFIKKGKEVVIGGMDRKVAILSSPTLPTPSMDEK</sequence>
<evidence type="ECO:0000256" key="15">
    <source>
        <dbReference type="SAM" id="MobiDB-lite"/>
    </source>
</evidence>
<evidence type="ECO:0000256" key="10">
    <source>
        <dbReference type="ARBA" id="ARBA00022786"/>
    </source>
</evidence>
<dbReference type="InterPro" id="IPR003613">
    <property type="entry name" value="Ubox_domain"/>
</dbReference>
<evidence type="ECO:0000256" key="5">
    <source>
        <dbReference type="ARBA" id="ARBA00022664"/>
    </source>
</evidence>
<dbReference type="PANTHER" id="PTHR43995:SF1">
    <property type="entry name" value="PRE-MRNA-PROCESSING FACTOR 19"/>
    <property type="match status" value="1"/>
</dbReference>
<keyword evidence="4" id="KW-0853">WD repeat</keyword>
<dbReference type="InterPro" id="IPR001680">
    <property type="entry name" value="WD40_rpt"/>
</dbReference>